<name>A0A4Q9GPZ7_9HYPH</name>
<protein>
    <submittedName>
        <fullName evidence="2">Uncharacterized protein</fullName>
    </submittedName>
</protein>
<keyword evidence="1" id="KW-0472">Membrane</keyword>
<evidence type="ECO:0000313" key="3">
    <source>
        <dbReference type="Proteomes" id="UP000291613"/>
    </source>
</evidence>
<gene>
    <name evidence="2" type="ORF">EYR15_07845</name>
</gene>
<organism evidence="2 3">
    <name type="scientific">Hansschlegelia quercus</name>
    <dbReference type="NCBI Taxonomy" id="2528245"/>
    <lineage>
        <taxon>Bacteria</taxon>
        <taxon>Pseudomonadati</taxon>
        <taxon>Pseudomonadota</taxon>
        <taxon>Alphaproteobacteria</taxon>
        <taxon>Hyphomicrobiales</taxon>
        <taxon>Methylopilaceae</taxon>
        <taxon>Hansschlegelia</taxon>
    </lineage>
</organism>
<dbReference type="AlphaFoldDB" id="A0A4Q9GPZ7"/>
<dbReference type="EMBL" id="SIUB01000003">
    <property type="protein sequence ID" value="TBN53707.1"/>
    <property type="molecule type" value="Genomic_DNA"/>
</dbReference>
<sequence>MTIICSESRARDLIGSITPDQLIEVARVEDERQPLVRAKELQVAATSAPSLSRPEWMNAFADYERTERRRQLTWNLIVFAPFILIPLFALAALI</sequence>
<keyword evidence="1" id="KW-1133">Transmembrane helix</keyword>
<evidence type="ECO:0000313" key="2">
    <source>
        <dbReference type="EMBL" id="TBN53707.1"/>
    </source>
</evidence>
<reference evidence="2 3" key="1">
    <citation type="submission" date="2019-02" db="EMBL/GenBank/DDBJ databases">
        <title>Hansschlegelia quercus sp. nov., a novel methylotrophic bacterium from buds of oak (Quercus robur L.).</title>
        <authorList>
            <person name="Agafonova N.V."/>
            <person name="Kaparullina E.N."/>
            <person name="Grouzdev D.S."/>
            <person name="Doronina N.V."/>
        </authorList>
    </citation>
    <scope>NUCLEOTIDE SEQUENCE [LARGE SCALE GENOMIC DNA]</scope>
    <source>
        <strain evidence="2 3">Dub</strain>
    </source>
</reference>
<feature type="transmembrane region" description="Helical" evidence="1">
    <location>
        <begin position="72"/>
        <end position="93"/>
    </location>
</feature>
<keyword evidence="1" id="KW-0812">Transmembrane</keyword>
<comment type="caution">
    <text evidence="2">The sequence shown here is derived from an EMBL/GenBank/DDBJ whole genome shotgun (WGS) entry which is preliminary data.</text>
</comment>
<evidence type="ECO:0000256" key="1">
    <source>
        <dbReference type="SAM" id="Phobius"/>
    </source>
</evidence>
<keyword evidence="3" id="KW-1185">Reference proteome</keyword>
<accession>A0A4Q9GPZ7</accession>
<dbReference type="RefSeq" id="WP_131002772.1">
    <property type="nucleotide sequence ID" value="NZ_JBHSZR010000003.1"/>
</dbReference>
<dbReference type="Proteomes" id="UP000291613">
    <property type="component" value="Unassembled WGS sequence"/>
</dbReference>
<proteinExistence type="predicted"/>